<sequence length="88" mass="9971">MRRSASTDLLEINGEIGKMSNLYDKTLPLKGFLFDAMKAGEKTVEIRNYSRSIGENDVVRFTKIYNPEYGSLTRRVVEVNKKNVLGSP</sequence>
<dbReference type="EMBL" id="LHXP01000001">
    <property type="protein sequence ID" value="KXA93990.1"/>
    <property type="molecule type" value="Genomic_DNA"/>
</dbReference>
<name>A0A133UIM2_9EURY</name>
<accession>A0A133UIM2</accession>
<proteinExistence type="predicted"/>
<evidence type="ECO:0000313" key="2">
    <source>
        <dbReference type="Proteomes" id="UP000070657"/>
    </source>
</evidence>
<gene>
    <name evidence="1" type="ORF">AKJ66_00040</name>
</gene>
<protein>
    <submittedName>
        <fullName evidence="1">Uncharacterized protein</fullName>
    </submittedName>
</protein>
<dbReference type="Proteomes" id="UP000070657">
    <property type="component" value="Unassembled WGS sequence"/>
</dbReference>
<organism evidence="1 2">
    <name type="scientific">candidate division MSBL1 archaeon SCGC-AAA259E22</name>
    <dbReference type="NCBI Taxonomy" id="1698265"/>
    <lineage>
        <taxon>Archaea</taxon>
        <taxon>Methanobacteriati</taxon>
        <taxon>Methanobacteriota</taxon>
        <taxon>candidate division MSBL1</taxon>
    </lineage>
</organism>
<reference evidence="1 2" key="1">
    <citation type="journal article" date="2016" name="Sci. Rep.">
        <title>Metabolic traits of an uncultured archaeal lineage -MSBL1- from brine pools of the Red Sea.</title>
        <authorList>
            <person name="Mwirichia R."/>
            <person name="Alam I."/>
            <person name="Rashid M."/>
            <person name="Vinu M."/>
            <person name="Ba-Alawi W."/>
            <person name="Anthony Kamau A."/>
            <person name="Kamanda Ngugi D."/>
            <person name="Goker M."/>
            <person name="Klenk H.P."/>
            <person name="Bajic V."/>
            <person name="Stingl U."/>
        </authorList>
    </citation>
    <scope>NUCLEOTIDE SEQUENCE [LARGE SCALE GENOMIC DNA]</scope>
    <source>
        <strain evidence="1">SCGC-AAA259E22</strain>
    </source>
</reference>
<keyword evidence="2" id="KW-1185">Reference proteome</keyword>
<comment type="caution">
    <text evidence="1">The sequence shown here is derived from an EMBL/GenBank/DDBJ whole genome shotgun (WGS) entry which is preliminary data.</text>
</comment>
<dbReference type="AlphaFoldDB" id="A0A133UIM2"/>
<evidence type="ECO:0000313" key="1">
    <source>
        <dbReference type="EMBL" id="KXA93990.1"/>
    </source>
</evidence>